<accession>A0ABW4R0S7</accession>
<evidence type="ECO:0000313" key="2">
    <source>
        <dbReference type="Proteomes" id="UP001597197"/>
    </source>
</evidence>
<dbReference type="Proteomes" id="UP001597197">
    <property type="component" value="Unassembled WGS sequence"/>
</dbReference>
<dbReference type="RefSeq" id="WP_382317029.1">
    <property type="nucleotide sequence ID" value="NZ_JBHUFD010000018.1"/>
</dbReference>
<reference evidence="2" key="1">
    <citation type="journal article" date="2019" name="Int. J. Syst. Evol. Microbiol.">
        <title>The Global Catalogue of Microorganisms (GCM) 10K type strain sequencing project: providing services to taxonomists for standard genome sequencing and annotation.</title>
        <authorList>
            <consortium name="The Broad Institute Genomics Platform"/>
            <consortium name="The Broad Institute Genome Sequencing Center for Infectious Disease"/>
            <person name="Wu L."/>
            <person name="Ma J."/>
        </authorList>
    </citation>
    <scope>NUCLEOTIDE SEQUENCE [LARGE SCALE GENOMIC DNA]</scope>
    <source>
        <strain evidence="2">CGMCC 1.15795</strain>
    </source>
</reference>
<proteinExistence type="predicted"/>
<gene>
    <name evidence="1" type="ORF">ACFSDX_20720</name>
</gene>
<evidence type="ECO:0000313" key="1">
    <source>
        <dbReference type="EMBL" id="MFD1874870.1"/>
    </source>
</evidence>
<name>A0ABW4R0S7_9BACT</name>
<sequence length="48" mass="5131">MFDLVYAYTQPSALTPSAEGDTLLLATYAENTPASGATSFFRGQLRDA</sequence>
<protein>
    <submittedName>
        <fullName evidence="1">Uncharacterized protein</fullName>
    </submittedName>
</protein>
<keyword evidence="2" id="KW-1185">Reference proteome</keyword>
<comment type="caution">
    <text evidence="1">The sequence shown here is derived from an EMBL/GenBank/DDBJ whole genome shotgun (WGS) entry which is preliminary data.</text>
</comment>
<dbReference type="EMBL" id="JBHUFD010000018">
    <property type="protein sequence ID" value="MFD1874870.1"/>
    <property type="molecule type" value="Genomic_DNA"/>
</dbReference>
<organism evidence="1 2">
    <name type="scientific">Hymenobacter bucti</name>
    <dbReference type="NCBI Taxonomy" id="1844114"/>
    <lineage>
        <taxon>Bacteria</taxon>
        <taxon>Pseudomonadati</taxon>
        <taxon>Bacteroidota</taxon>
        <taxon>Cytophagia</taxon>
        <taxon>Cytophagales</taxon>
        <taxon>Hymenobacteraceae</taxon>
        <taxon>Hymenobacter</taxon>
    </lineage>
</organism>